<dbReference type="SMART" id="SM00086">
    <property type="entry name" value="PAC"/>
    <property type="match status" value="2"/>
</dbReference>
<dbReference type="PROSITE" id="PS50112">
    <property type="entry name" value="PAS"/>
    <property type="match status" value="1"/>
</dbReference>
<dbReference type="SUPFAM" id="SSF141868">
    <property type="entry name" value="EAL domain-like"/>
    <property type="match status" value="1"/>
</dbReference>
<gene>
    <name evidence="5" type="ORF">MNB_SM-5-226</name>
</gene>
<feature type="domain" description="GGDEF" evidence="4">
    <location>
        <begin position="308"/>
        <end position="441"/>
    </location>
</feature>
<dbReference type="AlphaFoldDB" id="A0A1W1BQH1"/>
<dbReference type="FunFam" id="3.30.70.270:FF:000001">
    <property type="entry name" value="Diguanylate cyclase domain protein"/>
    <property type="match status" value="1"/>
</dbReference>
<dbReference type="SMART" id="SM00091">
    <property type="entry name" value="PAS"/>
    <property type="match status" value="2"/>
</dbReference>
<feature type="domain" description="PAS" evidence="1">
    <location>
        <begin position="144"/>
        <end position="214"/>
    </location>
</feature>
<dbReference type="Pfam" id="PF08447">
    <property type="entry name" value="PAS_3"/>
    <property type="match status" value="1"/>
</dbReference>
<dbReference type="Gene3D" id="3.20.20.450">
    <property type="entry name" value="EAL domain"/>
    <property type="match status" value="1"/>
</dbReference>
<dbReference type="SMART" id="SM00267">
    <property type="entry name" value="GGDEF"/>
    <property type="match status" value="1"/>
</dbReference>
<proteinExistence type="predicted"/>
<dbReference type="InterPro" id="IPR035919">
    <property type="entry name" value="EAL_sf"/>
</dbReference>
<organism evidence="5">
    <name type="scientific">hydrothermal vent metagenome</name>
    <dbReference type="NCBI Taxonomy" id="652676"/>
    <lineage>
        <taxon>unclassified sequences</taxon>
        <taxon>metagenomes</taxon>
        <taxon>ecological metagenomes</taxon>
    </lineage>
</organism>
<dbReference type="Gene3D" id="3.30.70.270">
    <property type="match status" value="1"/>
</dbReference>
<dbReference type="InterPro" id="IPR043128">
    <property type="entry name" value="Rev_trsase/Diguanyl_cyclase"/>
</dbReference>
<protein>
    <submittedName>
        <fullName evidence="5">Diguanylate cyclase/phosphodiesterase (GGDEF &amp; EAL domains) with PAS/PAC sensor(S)</fullName>
    </submittedName>
</protein>
<name>A0A1W1BQH1_9ZZZZ</name>
<dbReference type="CDD" id="cd01949">
    <property type="entry name" value="GGDEF"/>
    <property type="match status" value="1"/>
</dbReference>
<evidence type="ECO:0000259" key="3">
    <source>
        <dbReference type="PROSITE" id="PS50883"/>
    </source>
</evidence>
<dbReference type="InterPro" id="IPR000160">
    <property type="entry name" value="GGDEF_dom"/>
</dbReference>
<dbReference type="PROSITE" id="PS50113">
    <property type="entry name" value="PAC"/>
    <property type="match status" value="1"/>
</dbReference>
<dbReference type="InterPro" id="IPR001610">
    <property type="entry name" value="PAC"/>
</dbReference>
<dbReference type="SUPFAM" id="SSF55785">
    <property type="entry name" value="PYP-like sensor domain (PAS domain)"/>
    <property type="match status" value="2"/>
</dbReference>
<dbReference type="NCBIfam" id="TIGR00229">
    <property type="entry name" value="sensory_box"/>
    <property type="match status" value="1"/>
</dbReference>
<evidence type="ECO:0000259" key="1">
    <source>
        <dbReference type="PROSITE" id="PS50112"/>
    </source>
</evidence>
<dbReference type="InterPro" id="IPR013655">
    <property type="entry name" value="PAS_fold_3"/>
</dbReference>
<dbReference type="InterPro" id="IPR000700">
    <property type="entry name" value="PAS-assoc_C"/>
</dbReference>
<dbReference type="Pfam" id="PF00563">
    <property type="entry name" value="EAL"/>
    <property type="match status" value="1"/>
</dbReference>
<dbReference type="CDD" id="cd01948">
    <property type="entry name" value="EAL"/>
    <property type="match status" value="1"/>
</dbReference>
<dbReference type="NCBIfam" id="TIGR00254">
    <property type="entry name" value="GGDEF"/>
    <property type="match status" value="1"/>
</dbReference>
<dbReference type="PANTHER" id="PTHR44757:SF2">
    <property type="entry name" value="BIOFILM ARCHITECTURE MAINTENANCE PROTEIN MBAA"/>
    <property type="match status" value="1"/>
</dbReference>
<dbReference type="FunFam" id="3.20.20.450:FF:000001">
    <property type="entry name" value="Cyclic di-GMP phosphodiesterase yahA"/>
    <property type="match status" value="1"/>
</dbReference>
<dbReference type="InterPro" id="IPR000014">
    <property type="entry name" value="PAS"/>
</dbReference>
<dbReference type="PANTHER" id="PTHR44757">
    <property type="entry name" value="DIGUANYLATE CYCLASE DGCP"/>
    <property type="match status" value="1"/>
</dbReference>
<dbReference type="Pfam" id="PF13426">
    <property type="entry name" value="PAS_9"/>
    <property type="match status" value="1"/>
</dbReference>
<evidence type="ECO:0000259" key="4">
    <source>
        <dbReference type="PROSITE" id="PS50887"/>
    </source>
</evidence>
<dbReference type="SMART" id="SM00052">
    <property type="entry name" value="EAL"/>
    <property type="match status" value="1"/>
</dbReference>
<dbReference type="EMBL" id="FPHH01000033">
    <property type="protein sequence ID" value="SFV55715.1"/>
    <property type="molecule type" value="Genomic_DNA"/>
</dbReference>
<feature type="domain" description="EAL" evidence="3">
    <location>
        <begin position="450"/>
        <end position="703"/>
    </location>
</feature>
<dbReference type="InterPro" id="IPR035965">
    <property type="entry name" value="PAS-like_dom_sf"/>
</dbReference>
<dbReference type="CDD" id="cd00130">
    <property type="entry name" value="PAS"/>
    <property type="match status" value="1"/>
</dbReference>
<evidence type="ECO:0000313" key="5">
    <source>
        <dbReference type="EMBL" id="SFV55715.1"/>
    </source>
</evidence>
<dbReference type="Pfam" id="PF00990">
    <property type="entry name" value="GGDEF"/>
    <property type="match status" value="1"/>
</dbReference>
<dbReference type="Gene3D" id="3.30.450.20">
    <property type="entry name" value="PAS domain"/>
    <property type="match status" value="2"/>
</dbReference>
<dbReference type="InterPro" id="IPR001633">
    <property type="entry name" value="EAL_dom"/>
</dbReference>
<feature type="domain" description="PAC" evidence="2">
    <location>
        <begin position="95"/>
        <end position="147"/>
    </location>
</feature>
<sequence>MPIDIEKDDIPTALKKLKARENNFQELEKMSNFGSWEVDLITKKSIWSENSYRIYGYEPFSIEPNLDTFFSHVLPQDAPRAKFAIEKALKSHQVENFQGQIHTVSGETKDILINAQVIYDRDGIAVKLMGITQDITNVMQLQRKSKELSNIIENSVNEVYVVDYNTDNFLYANKIALDTLGYTKEEILQLNIIDINKELTPESIARLKQEYEQINSPYLNNQVIHTRKDGTSYHVHSQLQKILYKGKEAYVVFSTDVTKNIEVSKLVKKQSELLQHRATHDELTNLANRAEFQEQLTNSISTAKKEGSSFALFFLDIDHFKDINDSLGHHIGDKVLQEFSKKLKKTIRANDAIARLGGDEFTIILHNIANISNIEMVASKIINAMKIPIKTASNTLHITTSIGISIYPQHAQDKASLLRFADAAMYKAKNEGRNNYKIYSKGMSENAYKRVTMEHSLRIAIKKKQFEVYYQPQINIINNKLTGMEALVRWNHPTRGMVSPIDFIPLAENLGLIVEIDRLVMKQAMKQFYTWYKSGLHPGKLSLNLAMQQLQRDDFISYLFKTMKECQFQKEWLELEVTETEVMDNPMRSIKKLQEISDNGIGISIDDFGTGYSSLAYLKKLPLSKLKIDKSFVDDILKDEDGMAIVKAIIALAKSLNLGLIAEGVEREAQKEFLLQNNCESVQGYIYSKPIPSKEMTQYLRKF</sequence>
<accession>A0A1W1BQH1</accession>
<dbReference type="PROSITE" id="PS50887">
    <property type="entry name" value="GGDEF"/>
    <property type="match status" value="1"/>
</dbReference>
<dbReference type="SUPFAM" id="SSF55073">
    <property type="entry name" value="Nucleotide cyclase"/>
    <property type="match status" value="1"/>
</dbReference>
<dbReference type="InterPro" id="IPR029787">
    <property type="entry name" value="Nucleotide_cyclase"/>
</dbReference>
<reference evidence="5" key="1">
    <citation type="submission" date="2016-10" db="EMBL/GenBank/DDBJ databases">
        <authorList>
            <person name="de Groot N.N."/>
        </authorList>
    </citation>
    <scope>NUCLEOTIDE SEQUENCE</scope>
</reference>
<evidence type="ECO:0000259" key="2">
    <source>
        <dbReference type="PROSITE" id="PS50113"/>
    </source>
</evidence>
<dbReference type="InterPro" id="IPR052155">
    <property type="entry name" value="Biofilm_reg_signaling"/>
</dbReference>
<dbReference type="PROSITE" id="PS50883">
    <property type="entry name" value="EAL"/>
    <property type="match status" value="1"/>
</dbReference>